<dbReference type="InterPro" id="IPR011989">
    <property type="entry name" value="ARM-like"/>
</dbReference>
<dbReference type="GO" id="GO:1990112">
    <property type="term" value="C:RQC complex"/>
    <property type="evidence" value="ECO:0007669"/>
    <property type="project" value="UniProtKB-UniRule"/>
</dbReference>
<dbReference type="PANTHER" id="PTHR12389:SF0">
    <property type="entry name" value="E3 UBIQUITIN-PROTEIN LIGASE LISTERIN"/>
    <property type="match status" value="1"/>
</dbReference>
<comment type="function">
    <text evidence="1">E3 ubiquitin-protein ligase. Component of the ribosome quality control complex (RQC), a ribosome-associated complex that mediates ubiquitination and extraction of incompletely synthesized nascent chains for proteasomal degradation.</text>
</comment>
<dbReference type="STRING" id="48269.A0A183N007"/>
<keyword evidence="1" id="KW-0862">Zinc</keyword>
<sequence length="857" mass="96735">MQCDECKGWYHEVCTNLTPSAFKRFSKKGCVWLCQQCCSDANSLLTEAILLVDAAKKCSSKHSRNASNSTRSVDTQVNVKETKVSSKIDDSRPSKKEKQSPKGPALNKSSRKVGSYVPRLPDGIQQETPISRSRKARSVSSDLILTHYEKDVANLHHMPPLGKSDHAVITFDFHITASHEHPSVQFRPNVWKANIPDIMHSASLIDWTIDPESSIETAWNAFRNSYLKVTTPHIPWTIPKEPKNSPPWLSREVRILLRKKRKMLDRFRLLGIDESKSQYRKARNTCASTLRVPLTCILDAKLQSVMLNTDELKTESCQGKLTGFVPILQDPDASGLDTQLLNILRRLEKRDSVTKQKALREFCELLKPESNKSECISVNTSSIVAVLPFWPRIYHRLSFDGDRKVRELVQTTMHALASRVGKDLGLYLKQIVPIWTFSTVDTYESAALYATKGLHDTFPGKKLIDVHCLCSKQLLDMVETQLFELTRKTCADAVSYSSSKHCSSMKNDDNPVGNTSAESSSYSFDLSSTLRFLTSFVGNLVHLSSDHKQLVRLKMLLCPEGIWDKVVRCLKTLRSEKNPNCLDQTYGTLSGACIAVYRLCSVLCRNPSWCRWMKEASDGKVLGEYISNITVGSLGVTCILLENTFTSKSVDIRTPLELSTGVYSSLWDAALACLTGLSGEFVWSVVDWSQTFVTRLENLLNYSEKIQAKQAYTHLLCLVNEFPLDYCNLKIHELEILEKLFIDSTLLGLHRSLGYTRVSDGDYSETGSHHLDDPDVSLVMATGTMECVRYFIDRLLTPMDDENRDEVLLAKKLYSKVLIRLFSDCLITHARVHTSPQLVCSRPPLSRQSYLNIVFNQ</sequence>
<dbReference type="EMBL" id="UZAI01018790">
    <property type="protein sequence ID" value="VDP40224.1"/>
    <property type="molecule type" value="Genomic_DNA"/>
</dbReference>
<dbReference type="SUPFAM" id="SSF48371">
    <property type="entry name" value="ARM repeat"/>
    <property type="match status" value="1"/>
</dbReference>
<dbReference type="InterPro" id="IPR054476">
    <property type="entry name" value="Ltn1_N"/>
</dbReference>
<comment type="similarity">
    <text evidence="1">Belongs to the LTN1 family.</text>
</comment>
<evidence type="ECO:0000259" key="3">
    <source>
        <dbReference type="Pfam" id="PF22958"/>
    </source>
</evidence>
<feature type="domain" description="E3 ubiquitin-protein ligase listerin N-terminal" evidence="3">
    <location>
        <begin position="337"/>
        <end position="497"/>
    </location>
</feature>
<comment type="catalytic activity">
    <reaction evidence="1">
        <text>S-ubiquitinyl-[E2 ubiquitin-conjugating enzyme]-L-cysteine + [acceptor protein]-L-lysine = [E2 ubiquitin-conjugating enzyme]-L-cysteine + N(6)-ubiquitinyl-[acceptor protein]-L-lysine.</text>
        <dbReference type="EC" id="2.3.2.27"/>
    </reaction>
</comment>
<dbReference type="UniPathway" id="UPA00143"/>
<evidence type="ECO:0000256" key="1">
    <source>
        <dbReference type="RuleBase" id="RU367090"/>
    </source>
</evidence>
<dbReference type="InterPro" id="IPR016024">
    <property type="entry name" value="ARM-type_fold"/>
</dbReference>
<keyword evidence="1" id="KW-0479">Metal-binding</keyword>
<dbReference type="InterPro" id="IPR011011">
    <property type="entry name" value="Znf_FYVE_PHD"/>
</dbReference>
<feature type="compositionally biased region" description="Polar residues" evidence="2">
    <location>
        <begin position="65"/>
        <end position="79"/>
    </location>
</feature>
<dbReference type="AlphaFoldDB" id="A0A183N007"/>
<keyword evidence="1" id="KW-0863">Zinc-finger</keyword>
<protein>
    <recommendedName>
        <fullName evidence="1">E3 ubiquitin-protein ligase listerin</fullName>
        <ecNumber evidence="1">2.3.2.27</ecNumber>
    </recommendedName>
    <alternativeName>
        <fullName evidence="1">RING-type E3 ubiquitin transferase listerin</fullName>
    </alternativeName>
</protein>
<feature type="region of interest" description="Disordered" evidence="2">
    <location>
        <begin position="61"/>
        <end position="135"/>
    </location>
</feature>
<dbReference type="Gene3D" id="2.60.120.650">
    <property type="entry name" value="Cupin"/>
    <property type="match status" value="1"/>
</dbReference>
<dbReference type="SUPFAM" id="SSF57903">
    <property type="entry name" value="FYVE/PHD zinc finger"/>
    <property type="match status" value="1"/>
</dbReference>
<dbReference type="EC" id="2.3.2.27" evidence="1"/>
<dbReference type="InterPro" id="IPR039795">
    <property type="entry name" value="LTN1/Rkr1"/>
</dbReference>
<dbReference type="GO" id="GO:0008270">
    <property type="term" value="F:zinc ion binding"/>
    <property type="evidence" value="ECO:0007669"/>
    <property type="project" value="UniProtKB-KW"/>
</dbReference>
<dbReference type="GO" id="GO:0061630">
    <property type="term" value="F:ubiquitin protein ligase activity"/>
    <property type="evidence" value="ECO:0007669"/>
    <property type="project" value="UniProtKB-UniRule"/>
</dbReference>
<evidence type="ECO:0000256" key="2">
    <source>
        <dbReference type="SAM" id="MobiDB-lite"/>
    </source>
</evidence>
<reference evidence="4 5" key="1">
    <citation type="submission" date="2018-11" db="EMBL/GenBank/DDBJ databases">
        <authorList>
            <consortium name="Pathogen Informatics"/>
        </authorList>
    </citation>
    <scope>NUCLEOTIDE SEQUENCE [LARGE SCALE GENOMIC DNA]</scope>
    <source>
        <strain evidence="4 5">Zambia</strain>
    </source>
</reference>
<organism evidence="4 5">
    <name type="scientific">Schistosoma margrebowiei</name>
    <dbReference type="NCBI Taxonomy" id="48269"/>
    <lineage>
        <taxon>Eukaryota</taxon>
        <taxon>Metazoa</taxon>
        <taxon>Spiralia</taxon>
        <taxon>Lophotrochozoa</taxon>
        <taxon>Platyhelminthes</taxon>
        <taxon>Trematoda</taxon>
        <taxon>Digenea</taxon>
        <taxon>Strigeidida</taxon>
        <taxon>Schistosomatoidea</taxon>
        <taxon>Schistosomatidae</taxon>
        <taxon>Schistosoma</taxon>
    </lineage>
</organism>
<dbReference type="GO" id="GO:0016567">
    <property type="term" value="P:protein ubiquitination"/>
    <property type="evidence" value="ECO:0007669"/>
    <property type="project" value="UniProtKB-UniPathway"/>
</dbReference>
<comment type="subunit">
    <text evidence="1">Component of the ribosome quality control complex (RQC).</text>
</comment>
<dbReference type="GO" id="GO:0043023">
    <property type="term" value="F:ribosomal large subunit binding"/>
    <property type="evidence" value="ECO:0007669"/>
    <property type="project" value="TreeGrafter"/>
</dbReference>
<dbReference type="Proteomes" id="UP000277204">
    <property type="component" value="Unassembled WGS sequence"/>
</dbReference>
<feature type="non-terminal residue" evidence="4">
    <location>
        <position position="857"/>
    </location>
</feature>
<dbReference type="GO" id="GO:0072344">
    <property type="term" value="P:rescue of stalled ribosome"/>
    <property type="evidence" value="ECO:0007669"/>
    <property type="project" value="UniProtKB-UniRule"/>
</dbReference>
<accession>A0A183N007</accession>
<gene>
    <name evidence="4" type="ORF">SMRZ_LOCUS21632</name>
</gene>
<dbReference type="GO" id="GO:0005829">
    <property type="term" value="C:cytosol"/>
    <property type="evidence" value="ECO:0007669"/>
    <property type="project" value="UniProtKB-UniRule"/>
</dbReference>
<evidence type="ECO:0000313" key="5">
    <source>
        <dbReference type="Proteomes" id="UP000277204"/>
    </source>
</evidence>
<keyword evidence="1" id="KW-0808">Transferase</keyword>
<dbReference type="Pfam" id="PF22958">
    <property type="entry name" value="Ltn1_1st"/>
    <property type="match status" value="1"/>
</dbReference>
<name>A0A183N007_9TREM</name>
<dbReference type="Gene3D" id="1.25.10.10">
    <property type="entry name" value="Leucine-rich Repeat Variant"/>
    <property type="match status" value="1"/>
</dbReference>
<comment type="pathway">
    <text evidence="1">Protein modification; protein ubiquitination.</text>
</comment>
<keyword evidence="1" id="KW-0833">Ubl conjugation pathway</keyword>
<proteinExistence type="inferred from homology"/>
<keyword evidence="5" id="KW-1185">Reference proteome</keyword>
<dbReference type="GO" id="GO:1990116">
    <property type="term" value="P:ribosome-associated ubiquitin-dependent protein catabolic process"/>
    <property type="evidence" value="ECO:0007669"/>
    <property type="project" value="UniProtKB-UniRule"/>
</dbReference>
<evidence type="ECO:0000313" key="4">
    <source>
        <dbReference type="EMBL" id="VDP40224.1"/>
    </source>
</evidence>
<dbReference type="PANTHER" id="PTHR12389">
    <property type="entry name" value="ZINC FINGER PROTEIN 294"/>
    <property type="match status" value="1"/>
</dbReference>
<feature type="compositionally biased region" description="Basic and acidic residues" evidence="2">
    <location>
        <begin position="80"/>
        <end position="100"/>
    </location>
</feature>